<gene>
    <name evidence="4" type="ORF">llap_11315</name>
</gene>
<reference evidence="5" key="1">
    <citation type="submission" date="2017-11" db="EMBL/GenBank/DDBJ databases">
        <authorList>
            <person name="Lima N.C."/>
            <person name="Parody-Merino A.M."/>
            <person name="Battley P.F."/>
            <person name="Fidler A.E."/>
            <person name="Prosdocimi F."/>
        </authorList>
    </citation>
    <scope>NUCLEOTIDE SEQUENCE [LARGE SCALE GENOMIC DNA]</scope>
</reference>
<evidence type="ECO:0000259" key="3">
    <source>
        <dbReference type="Pfam" id="PF01392"/>
    </source>
</evidence>
<sequence length="283" mass="31237">MGLKEVLGTDEDNMGDGCSQKLASAKFLRLLLLILIPCICALILLLVILLTFVGVLEKTCFYSNGSEVLTVNGDIETSGVLLPNMVENSSKTDTTVDLSTQPSSWTTTSLSHIEQTNKNSNIFRETFQENSFALTTQATVLSPYPTYDAALAEGSEDSTQLFATAEEATLWSTDASFNNTERMTTLPLISSTHPSVSQKTDHTKSACINITNTQCQMLPYNYTTVTSVLSIVKSIEMEKFLKFFSYLSRLSCYQHIMLFGCSLALPECISDGDDRFILKEKIM</sequence>
<dbReference type="Proteomes" id="UP000233556">
    <property type="component" value="Unassembled WGS sequence"/>
</dbReference>
<reference evidence="5" key="2">
    <citation type="submission" date="2017-12" db="EMBL/GenBank/DDBJ databases">
        <title>Genome sequence of the Bar-tailed Godwit (Limosa lapponica baueri).</title>
        <authorList>
            <person name="Lima N.C.B."/>
            <person name="Parody-Merino A.M."/>
            <person name="Battley P.F."/>
            <person name="Fidler A.E."/>
            <person name="Prosdocimi F."/>
        </authorList>
    </citation>
    <scope>NUCLEOTIDE SEQUENCE [LARGE SCALE GENOMIC DNA]</scope>
</reference>
<evidence type="ECO:0000256" key="2">
    <source>
        <dbReference type="SAM" id="Phobius"/>
    </source>
</evidence>
<dbReference type="Pfam" id="PF01392">
    <property type="entry name" value="Fz"/>
    <property type="match status" value="1"/>
</dbReference>
<dbReference type="SUPFAM" id="SSF63501">
    <property type="entry name" value="Frizzled cysteine-rich domain"/>
    <property type="match status" value="1"/>
</dbReference>
<keyword evidence="2" id="KW-0812">Transmembrane</keyword>
<name>A0A2I0TX40_LIMLA</name>
<dbReference type="InterPro" id="IPR020067">
    <property type="entry name" value="Frizzled_dom"/>
</dbReference>
<dbReference type="OrthoDB" id="9427518at2759"/>
<keyword evidence="2" id="KW-1133">Transmembrane helix</keyword>
<proteinExistence type="predicted"/>
<feature type="domain" description="FZ" evidence="3">
    <location>
        <begin position="207"/>
        <end position="273"/>
    </location>
</feature>
<keyword evidence="2" id="KW-0472">Membrane</keyword>
<dbReference type="EMBL" id="KZ506761">
    <property type="protein sequence ID" value="PKU38378.1"/>
    <property type="molecule type" value="Genomic_DNA"/>
</dbReference>
<evidence type="ECO:0000313" key="4">
    <source>
        <dbReference type="EMBL" id="PKU38378.1"/>
    </source>
</evidence>
<feature type="transmembrane region" description="Helical" evidence="2">
    <location>
        <begin position="30"/>
        <end position="56"/>
    </location>
</feature>
<evidence type="ECO:0000313" key="5">
    <source>
        <dbReference type="Proteomes" id="UP000233556"/>
    </source>
</evidence>
<protein>
    <submittedName>
        <fullName evidence="4">Atrial natriuretic peptide-converting enzyme</fullName>
    </submittedName>
</protein>
<evidence type="ECO:0000256" key="1">
    <source>
        <dbReference type="ARBA" id="ARBA00023157"/>
    </source>
</evidence>
<dbReference type="AlphaFoldDB" id="A0A2I0TX40"/>
<dbReference type="InterPro" id="IPR036790">
    <property type="entry name" value="Frizzled_dom_sf"/>
</dbReference>
<dbReference type="Gene3D" id="1.10.2000.10">
    <property type="entry name" value="Frizzled cysteine-rich domain"/>
    <property type="match status" value="1"/>
</dbReference>
<organism evidence="4 5">
    <name type="scientific">Limosa lapponica baueri</name>
    <dbReference type="NCBI Taxonomy" id="1758121"/>
    <lineage>
        <taxon>Eukaryota</taxon>
        <taxon>Metazoa</taxon>
        <taxon>Chordata</taxon>
        <taxon>Craniata</taxon>
        <taxon>Vertebrata</taxon>
        <taxon>Euteleostomi</taxon>
        <taxon>Archelosauria</taxon>
        <taxon>Archosauria</taxon>
        <taxon>Dinosauria</taxon>
        <taxon>Saurischia</taxon>
        <taxon>Theropoda</taxon>
        <taxon>Coelurosauria</taxon>
        <taxon>Aves</taxon>
        <taxon>Neognathae</taxon>
        <taxon>Neoaves</taxon>
        <taxon>Charadriiformes</taxon>
        <taxon>Scolopacidae</taxon>
        <taxon>Limosa</taxon>
    </lineage>
</organism>
<accession>A0A2I0TX40</accession>
<keyword evidence="1" id="KW-1015">Disulfide bond</keyword>
<keyword evidence="5" id="KW-1185">Reference proteome</keyword>